<feature type="transmembrane region" description="Helical" evidence="6">
    <location>
        <begin position="127"/>
        <end position="146"/>
    </location>
</feature>
<evidence type="ECO:0000313" key="8">
    <source>
        <dbReference type="Proteomes" id="UP000515312"/>
    </source>
</evidence>
<accession>A0A7G8BHM2</accession>
<sequence length="292" mass="33350">MSPELQSVLLNWDIPPLTTLALLLTGLVYLRGWLLIGKTRPEQFPEWRLACFLGGLFSLFLAVASPLDTLDDRVLAAHMGQHFIFMSVAPPLLLLGAPQVPLLRGLPRPFVRHVLGPLFRMHWLRKVGRFLTSLRPAWLAMNLAYIGWHIPKAYELALRSENWHNLEHACFFFTSVLFWWPIMRPWPTRRHALRWMLIPYILTSDLVNTGLSAILCFAGRPIYPSYAAQTNPLGWNPVFDQAAAGGFMWVFGSTVFLIPAFWITMRLMSPNRGRRRFAVAVPPPTRAVKSLK</sequence>
<feature type="transmembrane region" description="Helical" evidence="6">
    <location>
        <begin position="166"/>
        <end position="183"/>
    </location>
</feature>
<gene>
    <name evidence="7" type="ORF">H7849_24040</name>
</gene>
<evidence type="ECO:0000256" key="2">
    <source>
        <dbReference type="ARBA" id="ARBA00022475"/>
    </source>
</evidence>
<feature type="transmembrane region" description="Helical" evidence="6">
    <location>
        <begin position="20"/>
        <end position="37"/>
    </location>
</feature>
<evidence type="ECO:0000313" key="7">
    <source>
        <dbReference type="EMBL" id="QNI32042.1"/>
    </source>
</evidence>
<evidence type="ECO:0000256" key="4">
    <source>
        <dbReference type="ARBA" id="ARBA00022989"/>
    </source>
</evidence>
<reference evidence="7 8" key="1">
    <citation type="submission" date="2020-08" db="EMBL/GenBank/DDBJ databases">
        <title>Edaphobacter telluris sp. nov. and Acidobacterium dinghuensis sp. nov., two acidobacteria isolated from forest soil.</title>
        <authorList>
            <person name="Fu J."/>
            <person name="Qiu L."/>
        </authorList>
    </citation>
    <scope>NUCLEOTIDE SEQUENCE [LARGE SCALE GENOMIC DNA]</scope>
    <source>
        <strain evidence="7">4Y35</strain>
    </source>
</reference>
<dbReference type="Pfam" id="PF09678">
    <property type="entry name" value="Caa3_CtaG"/>
    <property type="match status" value="1"/>
</dbReference>
<comment type="subcellular location">
    <subcellularLocation>
        <location evidence="1">Cell membrane</location>
        <topology evidence="1">Multi-pass membrane protein</topology>
    </subcellularLocation>
</comment>
<name>A0A7G8BHM2_9BACT</name>
<keyword evidence="4 6" id="KW-1133">Transmembrane helix</keyword>
<dbReference type="InterPro" id="IPR019108">
    <property type="entry name" value="Caa3_assmbl_CtaG-rel"/>
</dbReference>
<dbReference type="AlphaFoldDB" id="A0A7G8BHM2"/>
<organism evidence="7 8">
    <name type="scientific">Alloacidobacterium dinghuense</name>
    <dbReference type="NCBI Taxonomy" id="2763107"/>
    <lineage>
        <taxon>Bacteria</taxon>
        <taxon>Pseudomonadati</taxon>
        <taxon>Acidobacteriota</taxon>
        <taxon>Terriglobia</taxon>
        <taxon>Terriglobales</taxon>
        <taxon>Acidobacteriaceae</taxon>
        <taxon>Alloacidobacterium</taxon>
    </lineage>
</organism>
<dbReference type="GO" id="GO:0005886">
    <property type="term" value="C:plasma membrane"/>
    <property type="evidence" value="ECO:0007669"/>
    <property type="project" value="UniProtKB-SubCell"/>
</dbReference>
<evidence type="ECO:0000256" key="6">
    <source>
        <dbReference type="SAM" id="Phobius"/>
    </source>
</evidence>
<feature type="transmembrane region" description="Helical" evidence="6">
    <location>
        <begin position="83"/>
        <end position="106"/>
    </location>
</feature>
<evidence type="ECO:0000256" key="3">
    <source>
        <dbReference type="ARBA" id="ARBA00022692"/>
    </source>
</evidence>
<feature type="transmembrane region" description="Helical" evidence="6">
    <location>
        <begin position="49"/>
        <end position="67"/>
    </location>
</feature>
<proteinExistence type="predicted"/>
<feature type="transmembrane region" description="Helical" evidence="6">
    <location>
        <begin position="195"/>
        <end position="223"/>
    </location>
</feature>
<dbReference type="Proteomes" id="UP000515312">
    <property type="component" value="Chromosome"/>
</dbReference>
<evidence type="ECO:0000256" key="1">
    <source>
        <dbReference type="ARBA" id="ARBA00004651"/>
    </source>
</evidence>
<keyword evidence="3 6" id="KW-0812">Transmembrane</keyword>
<evidence type="ECO:0000256" key="5">
    <source>
        <dbReference type="ARBA" id="ARBA00023136"/>
    </source>
</evidence>
<keyword evidence="2" id="KW-1003">Cell membrane</keyword>
<dbReference type="RefSeq" id="WP_186742999.1">
    <property type="nucleotide sequence ID" value="NZ_CP060394.1"/>
</dbReference>
<protein>
    <submittedName>
        <fullName evidence="7">Cytochrome c oxidase assembly protein</fullName>
    </submittedName>
</protein>
<dbReference type="KEGG" id="adin:H7849_24040"/>
<feature type="transmembrane region" description="Helical" evidence="6">
    <location>
        <begin position="243"/>
        <end position="265"/>
    </location>
</feature>
<dbReference type="EMBL" id="CP060394">
    <property type="protein sequence ID" value="QNI32042.1"/>
    <property type="molecule type" value="Genomic_DNA"/>
</dbReference>
<keyword evidence="8" id="KW-1185">Reference proteome</keyword>
<keyword evidence="5 6" id="KW-0472">Membrane</keyword>